<organism evidence="2 3">
    <name type="scientific">Spelaeicoccus albus</name>
    <dbReference type="NCBI Taxonomy" id="1280376"/>
    <lineage>
        <taxon>Bacteria</taxon>
        <taxon>Bacillati</taxon>
        <taxon>Actinomycetota</taxon>
        <taxon>Actinomycetes</taxon>
        <taxon>Micrococcales</taxon>
        <taxon>Brevibacteriaceae</taxon>
        <taxon>Spelaeicoccus</taxon>
    </lineage>
</organism>
<dbReference type="Proteomes" id="UP000539111">
    <property type="component" value="Unassembled WGS sequence"/>
</dbReference>
<protein>
    <recommendedName>
        <fullName evidence="4">Alpha/beta hydrolase family protein</fullName>
    </recommendedName>
</protein>
<dbReference type="RefSeq" id="WP_179425705.1">
    <property type="nucleotide sequence ID" value="NZ_JACBZP010000001.1"/>
</dbReference>
<evidence type="ECO:0000313" key="2">
    <source>
        <dbReference type="EMBL" id="NYI66388.1"/>
    </source>
</evidence>
<feature type="region of interest" description="Disordered" evidence="1">
    <location>
        <begin position="483"/>
        <end position="532"/>
    </location>
</feature>
<evidence type="ECO:0000256" key="1">
    <source>
        <dbReference type="SAM" id="MobiDB-lite"/>
    </source>
</evidence>
<sequence length="532" mass="54543">MSARDLTVTGGSTGISASMDDMQRAAGVLSRSAADVGAVAGHAVRDGLSVLDLADELAAPVEFGRAEAAVVTATVRLGVVTAEVEAIAAALAAAATAYRGTESAIAGGWSLVRSNAAYAAGFATRVAIANVATAATVAALTPPGQVTIAAAAWWATHGGPAHAAKWLHDHPDAVRALSEVASRSAGRISQMIAVAPGFVDGLIGMPPPGPDVPGFPSEPPWPHDTPSLARLALALGAPLGLLRPTDVRVRPSRGRVPAPANGPTDLSDLFARTDAQSDPRPGHIRIERVATGSGHAYIVEIPATQDWSPRAGSMPTDLTTNVTGMAARRSAMERAVADALARVPGLKRGDPIMLVGYSQGGITAAGLASDPAFRRKYSVKSIVSVGAPIADFPIPRDVRVLAVEHDRDVVPNLDGADNPDRTHWTTVTRRLPRTGDGAAGAHAAAKYARTIDMIRRSPPPAVAAWLAANAGFFGGGKSTSFDFTPTRVPAGSPGSPSLAAGAPSESGSDEPAGRRPTPRPRPYPGDRRASSR</sequence>
<gene>
    <name evidence="2" type="ORF">BJY26_000694</name>
</gene>
<keyword evidence="3" id="KW-1185">Reference proteome</keyword>
<dbReference type="AlphaFoldDB" id="A0A7Z0AB38"/>
<name>A0A7Z0AB38_9MICO</name>
<feature type="region of interest" description="Disordered" evidence="1">
    <location>
        <begin position="412"/>
        <end position="437"/>
    </location>
</feature>
<evidence type="ECO:0008006" key="4">
    <source>
        <dbReference type="Google" id="ProtNLM"/>
    </source>
</evidence>
<dbReference type="EMBL" id="JACBZP010000001">
    <property type="protein sequence ID" value="NYI66388.1"/>
    <property type="molecule type" value="Genomic_DNA"/>
</dbReference>
<dbReference type="SUPFAM" id="SSF53474">
    <property type="entry name" value="alpha/beta-Hydrolases"/>
    <property type="match status" value="1"/>
</dbReference>
<dbReference type="Gene3D" id="3.40.50.1820">
    <property type="entry name" value="alpha/beta hydrolase"/>
    <property type="match status" value="1"/>
</dbReference>
<evidence type="ECO:0000313" key="3">
    <source>
        <dbReference type="Proteomes" id="UP000539111"/>
    </source>
</evidence>
<comment type="caution">
    <text evidence="2">The sequence shown here is derived from an EMBL/GenBank/DDBJ whole genome shotgun (WGS) entry which is preliminary data.</text>
</comment>
<dbReference type="InterPro" id="IPR029058">
    <property type="entry name" value="AB_hydrolase_fold"/>
</dbReference>
<reference evidence="2 3" key="1">
    <citation type="submission" date="2020-07" db="EMBL/GenBank/DDBJ databases">
        <title>Sequencing the genomes of 1000 actinobacteria strains.</title>
        <authorList>
            <person name="Klenk H.-P."/>
        </authorList>
    </citation>
    <scope>NUCLEOTIDE SEQUENCE [LARGE SCALE GENOMIC DNA]</scope>
    <source>
        <strain evidence="2 3">DSM 26341</strain>
    </source>
</reference>
<accession>A0A7Z0AB38</accession>
<proteinExistence type="predicted"/>